<evidence type="ECO:0000313" key="1">
    <source>
        <dbReference type="EMBL" id="SFF41600.1"/>
    </source>
</evidence>
<name>A0A1I2IIU5_9BACT</name>
<organism evidence="1 2">
    <name type="scientific">Nannocystis exedens</name>
    <dbReference type="NCBI Taxonomy" id="54"/>
    <lineage>
        <taxon>Bacteria</taxon>
        <taxon>Pseudomonadati</taxon>
        <taxon>Myxococcota</taxon>
        <taxon>Polyangia</taxon>
        <taxon>Nannocystales</taxon>
        <taxon>Nannocystaceae</taxon>
        <taxon>Nannocystis</taxon>
    </lineage>
</organism>
<reference evidence="2" key="1">
    <citation type="submission" date="2016-10" db="EMBL/GenBank/DDBJ databases">
        <authorList>
            <person name="Varghese N."/>
            <person name="Submissions S."/>
        </authorList>
    </citation>
    <scope>NUCLEOTIDE SEQUENCE [LARGE SCALE GENOMIC DNA]</scope>
    <source>
        <strain evidence="2">ATCC 25963</strain>
    </source>
</reference>
<protein>
    <submittedName>
        <fullName evidence="1">Uncharacterized protein</fullName>
    </submittedName>
</protein>
<dbReference type="AlphaFoldDB" id="A0A1I2IIU5"/>
<proteinExistence type="predicted"/>
<accession>A0A1I2IIU5</accession>
<evidence type="ECO:0000313" key="2">
    <source>
        <dbReference type="Proteomes" id="UP000199400"/>
    </source>
</evidence>
<dbReference type="Proteomes" id="UP000199400">
    <property type="component" value="Unassembled WGS sequence"/>
</dbReference>
<keyword evidence="2" id="KW-1185">Reference proteome</keyword>
<gene>
    <name evidence="1" type="ORF">SAMN02745121_08717</name>
</gene>
<dbReference type="EMBL" id="FOMX01000067">
    <property type="protein sequence ID" value="SFF41600.1"/>
    <property type="molecule type" value="Genomic_DNA"/>
</dbReference>
<sequence>MRLPYHERDAIKDIVVNLRLSGEALESVAVTLYFVSVQPSVHDGDIHPRGAVPQAELIEHQSISLPMVVPKNLLVKSCT</sequence>